<keyword evidence="5" id="KW-0443">Lipid metabolism</keyword>
<keyword evidence="4" id="KW-0560">Oxidoreductase</keyword>
<evidence type="ECO:0000256" key="3">
    <source>
        <dbReference type="ARBA" id="ARBA00022827"/>
    </source>
</evidence>
<dbReference type="PRINTS" id="PR00411">
    <property type="entry name" value="PNDRDTASEI"/>
</dbReference>
<dbReference type="Proteomes" id="UP000510821">
    <property type="component" value="Chromosome"/>
</dbReference>
<dbReference type="NCBIfam" id="TIGR02032">
    <property type="entry name" value="GG-red-SF"/>
    <property type="match status" value="1"/>
</dbReference>
<evidence type="ECO:0000256" key="4">
    <source>
        <dbReference type="ARBA" id="ARBA00023002"/>
    </source>
</evidence>
<sequence length="384" mass="42024">MYDVQIVGGGPAGCIAAKEAASRNLNVAVFEEHEKIGSNLKCSGLLSKKGLDGLGVDYRKAVVNRIRGAVVYSPSLNKMRIATHDVKAFVIDRKKFDSACAMEAEDEGAKLILGKRAGASDLKSPLILGADGALSQVAAWYDFPKINEVAFCYQADFQNARVEETDLVNIFLSNNLFPGFFGWLIPLNECEARIGLGVFRDVRKKYAVSVKHYFDNFTKRHPIVSEIVKNSKHKNTVSAVVPLSPRERTAKENVLLVGDAAGQVKATTGGGIIFGGNCAKIAGNLAPHIIRSGDSSRYELEWRKTFLKDLLLHKRARRVYNSLSDGQVERYFRLAKSAGIEKFLAEHGDMDSPTAMMNSASSAPLQILLLMKLSKVIYPELGDA</sequence>
<dbReference type="InterPro" id="IPR050407">
    <property type="entry name" value="Geranylgeranyl_reductase"/>
</dbReference>
<dbReference type="InterPro" id="IPR036188">
    <property type="entry name" value="FAD/NAD-bd_sf"/>
</dbReference>
<keyword evidence="7" id="KW-1208">Phospholipid metabolism</keyword>
<evidence type="ECO:0000313" key="10">
    <source>
        <dbReference type="Proteomes" id="UP000510821"/>
    </source>
</evidence>
<dbReference type="EMBL" id="CP058998">
    <property type="protein sequence ID" value="QLJ53457.1"/>
    <property type="molecule type" value="Genomic_DNA"/>
</dbReference>
<gene>
    <name evidence="9" type="ORF">Sv326_1282</name>
</gene>
<organism evidence="9 10">
    <name type="scientific">Fermentimicrarchaeum limneticum</name>
    <dbReference type="NCBI Taxonomy" id="2795018"/>
    <lineage>
        <taxon>Archaea</taxon>
        <taxon>Candidatus Micrarchaeota</taxon>
        <taxon>Candidatus Fermentimicrarchaeales</taxon>
        <taxon>Candidatus Fermentimicrarchaeaceae</taxon>
        <taxon>Candidatus Fermentimicrarchaeum</taxon>
    </lineage>
</organism>
<dbReference type="SUPFAM" id="SSF51905">
    <property type="entry name" value="FAD/NAD(P)-binding domain"/>
    <property type="match status" value="1"/>
</dbReference>
<evidence type="ECO:0000256" key="7">
    <source>
        <dbReference type="ARBA" id="ARBA00023264"/>
    </source>
</evidence>
<proteinExistence type="predicted"/>
<evidence type="ECO:0000256" key="2">
    <source>
        <dbReference type="ARBA" id="ARBA00022630"/>
    </source>
</evidence>
<dbReference type="Pfam" id="PF22578">
    <property type="entry name" value="GGR_cat"/>
    <property type="match status" value="1"/>
</dbReference>
<dbReference type="InterPro" id="IPR054715">
    <property type="entry name" value="GGR_cat"/>
</dbReference>
<reference evidence="10" key="1">
    <citation type="submission" date="2020-07" db="EMBL/GenBank/DDBJ databases">
        <title>Metabolic diversity and evolutionary history of the archaeal phylum ###Micrarchaeota### uncovered from a freshwater lake metagenome.</title>
        <authorList>
            <person name="Kadnikov V.V."/>
            <person name="Savvichev A.S."/>
            <person name="Mardanov A.V."/>
            <person name="Beletsky A.V."/>
            <person name="Chupakov A.V."/>
            <person name="Kokryatskaya N.M."/>
            <person name="Pimenov N.V."/>
            <person name="Ravin N.V."/>
        </authorList>
    </citation>
    <scope>NUCLEOTIDE SEQUENCE [LARGE SCALE GENOMIC DNA]</scope>
</reference>
<dbReference type="InterPro" id="IPR011777">
    <property type="entry name" value="Geranylgeranyl_Rdtase_fam"/>
</dbReference>
<keyword evidence="6" id="KW-0594">Phospholipid biosynthesis</keyword>
<keyword evidence="1" id="KW-0444">Lipid biosynthesis</keyword>
<protein>
    <recommendedName>
        <fullName evidence="8">Digeranylgeranylglycerophospholipid reductase catalytic domain-containing protein</fullName>
    </recommendedName>
</protein>
<feature type="domain" description="Digeranylgeranylglycerophospholipid reductase catalytic" evidence="8">
    <location>
        <begin position="150"/>
        <end position="222"/>
    </location>
</feature>
<dbReference type="GO" id="GO:0008654">
    <property type="term" value="P:phospholipid biosynthetic process"/>
    <property type="evidence" value="ECO:0007669"/>
    <property type="project" value="UniProtKB-KW"/>
</dbReference>
<evidence type="ECO:0000256" key="5">
    <source>
        <dbReference type="ARBA" id="ARBA00023098"/>
    </source>
</evidence>
<evidence type="ECO:0000256" key="6">
    <source>
        <dbReference type="ARBA" id="ARBA00023209"/>
    </source>
</evidence>
<dbReference type="KEGG" id="flt:Sv326_1282"/>
<dbReference type="Pfam" id="PF13450">
    <property type="entry name" value="NAD_binding_8"/>
    <property type="match status" value="1"/>
</dbReference>
<dbReference type="GO" id="GO:0016628">
    <property type="term" value="F:oxidoreductase activity, acting on the CH-CH group of donors, NAD or NADP as acceptor"/>
    <property type="evidence" value="ECO:0007669"/>
    <property type="project" value="InterPro"/>
</dbReference>
<keyword evidence="2" id="KW-0285">Flavoprotein</keyword>
<dbReference type="PANTHER" id="PTHR42685:SF18">
    <property type="entry name" value="DIGERANYLGERANYLGLYCEROPHOSPHOLIPID REDUCTASE"/>
    <property type="match status" value="1"/>
</dbReference>
<name>A0A7D6BB24_FERL1</name>
<evidence type="ECO:0000313" key="9">
    <source>
        <dbReference type="EMBL" id="QLJ53457.1"/>
    </source>
</evidence>
<evidence type="ECO:0000259" key="8">
    <source>
        <dbReference type="Pfam" id="PF22578"/>
    </source>
</evidence>
<dbReference type="PANTHER" id="PTHR42685">
    <property type="entry name" value="GERANYLGERANYL DIPHOSPHATE REDUCTASE"/>
    <property type="match status" value="1"/>
</dbReference>
<dbReference type="Gene3D" id="3.50.50.60">
    <property type="entry name" value="FAD/NAD(P)-binding domain"/>
    <property type="match status" value="1"/>
</dbReference>
<keyword evidence="3" id="KW-0274">FAD</keyword>
<dbReference type="AlphaFoldDB" id="A0A7D6BB24"/>
<accession>A0A7D6BB24</accession>
<evidence type="ECO:0000256" key="1">
    <source>
        <dbReference type="ARBA" id="ARBA00022516"/>
    </source>
</evidence>
<dbReference type="PRINTS" id="PR00368">
    <property type="entry name" value="FADPNR"/>
</dbReference>